<sequence>MDQTNMNLYKVPFLEEITKNEKNTVNKGDLTIIGIIDASGSMSSCWGWLANFWNKSIPKDNLIAITFSNYPTVLKDNKELYTDIGKHGGGGTEIVPAFVEFEKQLANVPINNIVTVIFISDGQDNSVKTLDTRMRTQLKGNILNHRINFICLGVEKGFPTNLSMNLRELYHRGDPQIPAIYLIEYSSEQAFFNKFETMKSYFYPARVFQLNQYVNLYPYDEQITKEVFEGQWCICYKNDLRIISDNLNIQLESIKEDQLEIENVIDIFRSWVQNLQIKIIQQKQELTNQCVKCLEIMKRIIGHLNAKFGFDILNISQNEILNQNKPFHLRVKVSFVYKYCTKILFFVNEIEALIKGVDPKQLSEFEQAKRLMIGTITGKHLQKALALKGITIEEFQNIKQEFINILKNSQFNKQNEQGQERSVITLENQRDILINTAQMEESMKYIKSQYDFAETFPLIGQGIKVKRYEGSQVNPWLVNVIQFAKQNKIIDSGYLIKNNFQIQLNVGGIQQEEINCILPLFNEADQDLQPVLRSRIIKLLMTFMVQQNVDTLYEESYLALLANSLLYILQEPDSQWKFEHLELIYSTTKIVYGGTKQFEDYLNKIINNPTKALFEKDQEYEQFIALPKAMIYIFYAIRSELIQIQDFEKYIAFLILYSLSILQSRNPNFKNDCFKAQLSQEDELELKINFEPQFQESLYLKDFRNSFQQNLKILIQKQLPKLKVNINLNKSILYNSDQKFNFKSIEGLYQLVLKKQFDVNQYKYYLNHILTNNNQQEILTKPVDFTADDQIRNLMVLNEQQYQQFDFIRDQLENLYLKKFFDTHIIITPLTKQELIQECEKKGLDVNQIIFNEQIGLAKNCCMSKQCPFYLKPMEIQIFRKHLHNWQDLYPGGFHAHVLYRIAQGKTNDEIFENAKLLYPGFPEKFHGTQEQSYQYIQVIREFQKKLIQQ</sequence>
<comment type="caution">
    <text evidence="1">The sequence shown here is derived from an EMBL/GenBank/DDBJ whole genome shotgun (WGS) entry which is preliminary data.</text>
</comment>
<keyword evidence="2" id="KW-1185">Reference proteome</keyword>
<evidence type="ECO:0000313" key="1">
    <source>
        <dbReference type="EMBL" id="CAD8046212.1"/>
    </source>
</evidence>
<dbReference type="OMA" id="HRINFIC"/>
<dbReference type="Proteomes" id="UP000688137">
    <property type="component" value="Unassembled WGS sequence"/>
</dbReference>
<organism evidence="1 2">
    <name type="scientific">Paramecium primaurelia</name>
    <dbReference type="NCBI Taxonomy" id="5886"/>
    <lineage>
        <taxon>Eukaryota</taxon>
        <taxon>Sar</taxon>
        <taxon>Alveolata</taxon>
        <taxon>Ciliophora</taxon>
        <taxon>Intramacronucleata</taxon>
        <taxon>Oligohymenophorea</taxon>
        <taxon>Peniculida</taxon>
        <taxon>Parameciidae</taxon>
        <taxon>Paramecium</taxon>
    </lineage>
</organism>
<accession>A0A8S1JU78</accession>
<dbReference type="AlphaFoldDB" id="A0A8S1JU78"/>
<dbReference type="CDD" id="cd00198">
    <property type="entry name" value="vWFA"/>
    <property type="match status" value="1"/>
</dbReference>
<protein>
    <recommendedName>
        <fullName evidence="3">VWFA domain-containing protein</fullName>
    </recommendedName>
</protein>
<evidence type="ECO:0000313" key="2">
    <source>
        <dbReference type="Proteomes" id="UP000688137"/>
    </source>
</evidence>
<gene>
    <name evidence="1" type="ORF">PPRIM_AZ9-3.1.T0100239</name>
</gene>
<evidence type="ECO:0008006" key="3">
    <source>
        <dbReference type="Google" id="ProtNLM"/>
    </source>
</evidence>
<reference evidence="1" key="1">
    <citation type="submission" date="2021-01" db="EMBL/GenBank/DDBJ databases">
        <authorList>
            <consortium name="Genoscope - CEA"/>
            <person name="William W."/>
        </authorList>
    </citation>
    <scope>NUCLEOTIDE SEQUENCE</scope>
</reference>
<dbReference type="EMBL" id="CAJJDM010000007">
    <property type="protein sequence ID" value="CAD8046212.1"/>
    <property type="molecule type" value="Genomic_DNA"/>
</dbReference>
<name>A0A8S1JU78_PARPR</name>
<proteinExistence type="predicted"/>